<dbReference type="AlphaFoldDB" id="A0A6A6PYU7"/>
<gene>
    <name evidence="2" type="ORF">BDY17DRAFT_100726</name>
</gene>
<evidence type="ECO:0000313" key="3">
    <source>
        <dbReference type="Proteomes" id="UP000799767"/>
    </source>
</evidence>
<protein>
    <submittedName>
        <fullName evidence="2">Uncharacterized protein</fullName>
    </submittedName>
</protein>
<proteinExistence type="predicted"/>
<sequence length="293" mass="31704">MNRRPLAPFPFFHPISHQTFHQIYQSINQSVNPLNHTLIHHHHHHHHHHHAWASHPQLAPPRFALARALPSAAPQGVQVQGLLPPTRGRERPAPVAEPPRRALPASGSASAGWHHPRGSLGPRGGNGQPHGLRGRRRRRRERPKRAPLLPQLVPLRVPAVQMPRLHALARAQSGGLRVSLRALQSGHAGQRLGRRRLRHPHRGAGVRGVEGGRVGLVAVQRCGRDDSGAWGVCWAQGGGRRARDMGGESTLPPVRQRGDGQSGGGVDPRPHGAVVLSEGGRPHGMLPVVSNGG</sequence>
<feature type="region of interest" description="Disordered" evidence="1">
    <location>
        <begin position="74"/>
        <end position="147"/>
    </location>
</feature>
<dbReference type="Proteomes" id="UP000799767">
    <property type="component" value="Unassembled WGS sequence"/>
</dbReference>
<evidence type="ECO:0000256" key="1">
    <source>
        <dbReference type="SAM" id="MobiDB-lite"/>
    </source>
</evidence>
<accession>A0A6A6PYU7</accession>
<feature type="compositionally biased region" description="Basic residues" evidence="1">
    <location>
        <begin position="132"/>
        <end position="145"/>
    </location>
</feature>
<feature type="region of interest" description="Disordered" evidence="1">
    <location>
        <begin position="239"/>
        <end position="293"/>
    </location>
</feature>
<evidence type="ECO:0000313" key="2">
    <source>
        <dbReference type="EMBL" id="KAF2485310.1"/>
    </source>
</evidence>
<dbReference type="RefSeq" id="XP_033591879.1">
    <property type="nucleotide sequence ID" value="XM_033729106.1"/>
</dbReference>
<dbReference type="EMBL" id="MU001633">
    <property type="protein sequence ID" value="KAF2485310.1"/>
    <property type="molecule type" value="Genomic_DNA"/>
</dbReference>
<keyword evidence="3" id="KW-1185">Reference proteome</keyword>
<reference evidence="2" key="1">
    <citation type="journal article" date="2020" name="Stud. Mycol.">
        <title>101 Dothideomycetes genomes: a test case for predicting lifestyles and emergence of pathogens.</title>
        <authorList>
            <person name="Haridas S."/>
            <person name="Albert R."/>
            <person name="Binder M."/>
            <person name="Bloem J."/>
            <person name="Labutti K."/>
            <person name="Salamov A."/>
            <person name="Andreopoulos B."/>
            <person name="Baker S."/>
            <person name="Barry K."/>
            <person name="Bills G."/>
            <person name="Bluhm B."/>
            <person name="Cannon C."/>
            <person name="Castanera R."/>
            <person name="Culley D."/>
            <person name="Daum C."/>
            <person name="Ezra D."/>
            <person name="Gonzalez J."/>
            <person name="Henrissat B."/>
            <person name="Kuo A."/>
            <person name="Liang C."/>
            <person name="Lipzen A."/>
            <person name="Lutzoni F."/>
            <person name="Magnuson J."/>
            <person name="Mondo S."/>
            <person name="Nolan M."/>
            <person name="Ohm R."/>
            <person name="Pangilinan J."/>
            <person name="Park H.-J."/>
            <person name="Ramirez L."/>
            <person name="Alfaro M."/>
            <person name="Sun H."/>
            <person name="Tritt A."/>
            <person name="Yoshinaga Y."/>
            <person name="Zwiers L.-H."/>
            <person name="Turgeon B."/>
            <person name="Goodwin S."/>
            <person name="Spatafora J."/>
            <person name="Crous P."/>
            <person name="Grigoriev I."/>
        </authorList>
    </citation>
    <scope>NUCLEOTIDE SEQUENCE</scope>
    <source>
        <strain evidence="2">CBS 113389</strain>
    </source>
</reference>
<dbReference type="GeneID" id="54470108"/>
<name>A0A6A6PYU7_9PEZI</name>
<organism evidence="2 3">
    <name type="scientific">Neohortaea acidophila</name>
    <dbReference type="NCBI Taxonomy" id="245834"/>
    <lineage>
        <taxon>Eukaryota</taxon>
        <taxon>Fungi</taxon>
        <taxon>Dikarya</taxon>
        <taxon>Ascomycota</taxon>
        <taxon>Pezizomycotina</taxon>
        <taxon>Dothideomycetes</taxon>
        <taxon>Dothideomycetidae</taxon>
        <taxon>Mycosphaerellales</taxon>
        <taxon>Teratosphaeriaceae</taxon>
        <taxon>Neohortaea</taxon>
    </lineage>
</organism>